<dbReference type="Pfam" id="PF00169">
    <property type="entry name" value="PH"/>
    <property type="match status" value="1"/>
</dbReference>
<organism evidence="10">
    <name type="scientific">Aureoumbra lagunensis</name>
    <dbReference type="NCBI Taxonomy" id="44058"/>
    <lineage>
        <taxon>Eukaryota</taxon>
        <taxon>Sar</taxon>
        <taxon>Stramenopiles</taxon>
        <taxon>Ochrophyta</taxon>
        <taxon>Pelagophyceae</taxon>
        <taxon>Pelagomonadales</taxon>
        <taxon>Aureoumbra</taxon>
    </lineage>
</organism>
<keyword evidence="1" id="KW-0547">Nucleotide-binding</keyword>
<dbReference type="EMBL" id="HBIJ01000980">
    <property type="protein sequence ID" value="CAE0359998.1"/>
    <property type="molecule type" value="Transcribed_RNA"/>
</dbReference>
<dbReference type="CDD" id="cd01851">
    <property type="entry name" value="GBP"/>
    <property type="match status" value="1"/>
</dbReference>
<keyword evidence="3" id="KW-0342">GTP-binding</keyword>
<dbReference type="AlphaFoldDB" id="A0A6S8AHR4"/>
<feature type="compositionally biased region" description="Polar residues" evidence="6">
    <location>
        <begin position="9"/>
        <end position="21"/>
    </location>
</feature>
<evidence type="ECO:0008006" key="11">
    <source>
        <dbReference type="Google" id="ProtNLM"/>
    </source>
</evidence>
<accession>A0A6S8AHR4</accession>
<sequence length="1182" mass="133667">MSLWFGKGLSQSSKNDENLTPQRPPSPKKKSLNFRKEAIPLVEVDDEGKFRIGDEAREILSSLTGKICVISVAGLYRTGKSSLVNFLLSEESLGAKGFTVGPTVRRCTRGIWFWGEPRLCQLPSGEACWVILLDTEGLGGLEADQHYDTRIFSLATLLCSTLVYNSLGAIDESAISNLSFVANLSQHIRIHEPSGNSSSDNFSSTTASGGSEIINQSETTQMEEAHEFHNFFPSFVWVVRDFALDLQDEHGNAMSADEYLEKSLRPQVGFDAATTERNRVRSMLTAFFTHRACYPLVRPLNDEIKLQKVNDVPFSDLRSEFIDGVRELKRHLYEINLTPKQIHGRPLSGASFLALAEQYVAAIDSGGVPTISTAWEEVTARECQDAKEAGLYEYQNALLNDELRDYPICTTDKLYRAHLTALKRATAVFRQRAAGESSERFRREMEDEINIIFDKKQRENLTKSNELCHELITKLHETLVAPKLLAPAMNKDDGDLDQITGGGLSEDDDDDEMTYSDVASLMFDVRTLASKYSAQASGPAKDAVLYDYAFTRALDSAQRLFEKVEDQHERKLTKLENAISDAASEKAKLAAREKVVADALEAQQKELIALSSSKMQLEAQAKAAEQRVSSLFNELSKANRKKEELEQDLEDTKEALEAEQTWQNQLHQRLEEMENKSTHKESKLDELGRLLDEHKSEVSDKATQLEKQKELERSLNQELEAKEKHRIELVAMLEAAKKEHVSLSLQHEELRETHAKEVKNKQDMTNRADNLSIKLKDAEDTIANLQDQLHAAQSEHGATAKELEMKFDGARIEIEKLKEKISSLDADILASKETIKQREVSLEDTKQSLEQTRAELDGTKATHAELLRAHSALGSEHRTYQQKMNQRLTYLKSQLDEHQSTSSSTTTELQRKAMREAELEKRLEAEINLRASLQSDKDAQIFELQKKLAEATTRLRQSEARAAQLKTSLESIQTELNQVSAQRTVLLDEKDKMQALWEKSLTDHFNSLHETQHELETTKGKIKDSDKSSNKRIQELEDKLAEYRQIVERVQTKREGLLRKRTRSRLVKQTWHVKLFKLVGNALLHRDTDNDKQGEKTFTLYSTSVCEALTATDAKEKFVRNSFKVTSGHGGEDELIMAAIDRIDMQEWIDAINDVISDITASDAKKEDAKRRFQLDGGLDDD</sequence>
<dbReference type="InterPro" id="IPR036543">
    <property type="entry name" value="Guanylate-bd_C_sf"/>
</dbReference>
<evidence type="ECO:0000256" key="4">
    <source>
        <dbReference type="PROSITE-ProRule" id="PRU01052"/>
    </source>
</evidence>
<dbReference type="GO" id="GO:0005525">
    <property type="term" value="F:GTP binding"/>
    <property type="evidence" value="ECO:0007669"/>
    <property type="project" value="UniProtKB-KW"/>
</dbReference>
<evidence type="ECO:0000256" key="3">
    <source>
        <dbReference type="ARBA" id="ARBA00023134"/>
    </source>
</evidence>
<reference evidence="10" key="1">
    <citation type="submission" date="2021-01" db="EMBL/GenBank/DDBJ databases">
        <authorList>
            <person name="Corre E."/>
            <person name="Pelletier E."/>
            <person name="Niang G."/>
            <person name="Scheremetjew M."/>
            <person name="Finn R."/>
            <person name="Kale V."/>
            <person name="Holt S."/>
            <person name="Cochrane G."/>
            <person name="Meng A."/>
            <person name="Brown T."/>
            <person name="Cohen L."/>
        </authorList>
    </citation>
    <scope>NUCLEOTIDE SEQUENCE</scope>
    <source>
        <strain evidence="10">CCMP1510</strain>
    </source>
</reference>
<feature type="domain" description="GB1/RHD3-type G" evidence="8">
    <location>
        <begin position="64"/>
        <end position="335"/>
    </location>
</feature>
<dbReference type="Pfam" id="PF02841">
    <property type="entry name" value="GBP_C"/>
    <property type="match status" value="1"/>
</dbReference>
<dbReference type="Gene3D" id="2.30.29.30">
    <property type="entry name" value="Pleckstrin-homology domain (PH domain)/Phosphotyrosine-binding domain (PTB)"/>
    <property type="match status" value="1"/>
</dbReference>
<dbReference type="Pfam" id="PF02263">
    <property type="entry name" value="GBP"/>
    <property type="match status" value="1"/>
</dbReference>
<dbReference type="SUPFAM" id="SSF50729">
    <property type="entry name" value="PH domain-like"/>
    <property type="match status" value="1"/>
</dbReference>
<dbReference type="InterPro" id="IPR015894">
    <property type="entry name" value="Guanylate-bd_N"/>
</dbReference>
<dbReference type="SUPFAM" id="SSF48340">
    <property type="entry name" value="Interferon-induced guanylate-binding protein 1 (GBP1), C-terminal domain"/>
    <property type="match status" value="1"/>
</dbReference>
<evidence type="ECO:0000256" key="2">
    <source>
        <dbReference type="ARBA" id="ARBA00022801"/>
    </source>
</evidence>
<dbReference type="EMBL" id="HBIJ01000981">
    <property type="protein sequence ID" value="CAE0359999.1"/>
    <property type="molecule type" value="Transcribed_RNA"/>
</dbReference>
<dbReference type="SUPFAM" id="SSF52540">
    <property type="entry name" value="P-loop containing nucleoside triphosphate hydrolases"/>
    <property type="match status" value="1"/>
</dbReference>
<feature type="coiled-coil region" evidence="5">
    <location>
        <begin position="916"/>
        <end position="989"/>
    </location>
</feature>
<comment type="similarity">
    <text evidence="4">Belongs to the TRAFAC class dynamin-like GTPase superfamily. GB1/RHD3 GTPase family.</text>
</comment>
<protein>
    <recommendedName>
        <fullName evidence="11">GB1/RHD3-type G domain-containing protein</fullName>
    </recommendedName>
</protein>
<dbReference type="PANTHER" id="PTHR10751">
    <property type="entry name" value="GUANYLATE BINDING PROTEIN"/>
    <property type="match status" value="1"/>
</dbReference>
<dbReference type="Gene3D" id="3.40.50.300">
    <property type="entry name" value="P-loop containing nucleotide triphosphate hydrolases"/>
    <property type="match status" value="1"/>
</dbReference>
<dbReference type="InterPro" id="IPR003191">
    <property type="entry name" value="Guanylate-bd/ATL_C"/>
</dbReference>
<dbReference type="GO" id="GO:0003924">
    <property type="term" value="F:GTPase activity"/>
    <property type="evidence" value="ECO:0007669"/>
    <property type="project" value="InterPro"/>
</dbReference>
<name>A0A6S8AHR4_9STRA</name>
<keyword evidence="5" id="KW-0175">Coiled coil</keyword>
<evidence type="ECO:0000256" key="1">
    <source>
        <dbReference type="ARBA" id="ARBA00022741"/>
    </source>
</evidence>
<dbReference type="InterPro" id="IPR030386">
    <property type="entry name" value="G_GB1_RHD3_dom"/>
</dbReference>
<evidence type="ECO:0000313" key="9">
    <source>
        <dbReference type="EMBL" id="CAE0359998.1"/>
    </source>
</evidence>
<feature type="region of interest" description="Disordered" evidence="6">
    <location>
        <begin position="1"/>
        <end position="30"/>
    </location>
</feature>
<proteinExistence type="inferred from homology"/>
<evidence type="ECO:0000256" key="6">
    <source>
        <dbReference type="SAM" id="MobiDB-lite"/>
    </source>
</evidence>
<evidence type="ECO:0000259" key="8">
    <source>
        <dbReference type="PROSITE" id="PS51715"/>
    </source>
</evidence>
<evidence type="ECO:0000259" key="7">
    <source>
        <dbReference type="PROSITE" id="PS50003"/>
    </source>
</evidence>
<dbReference type="InterPro" id="IPR011993">
    <property type="entry name" value="PH-like_dom_sf"/>
</dbReference>
<dbReference type="InterPro" id="IPR027417">
    <property type="entry name" value="P-loop_NTPase"/>
</dbReference>
<dbReference type="PROSITE" id="PS51715">
    <property type="entry name" value="G_GB1_RHD3"/>
    <property type="match status" value="1"/>
</dbReference>
<evidence type="ECO:0000313" key="10">
    <source>
        <dbReference type="EMBL" id="CAE0359999.1"/>
    </source>
</evidence>
<dbReference type="Gene3D" id="1.20.1000.10">
    <property type="entry name" value="Guanylate-binding protein, C-terminal domain"/>
    <property type="match status" value="1"/>
</dbReference>
<evidence type="ECO:0000256" key="5">
    <source>
        <dbReference type="SAM" id="Coils"/>
    </source>
</evidence>
<dbReference type="SMART" id="SM00233">
    <property type="entry name" value="PH"/>
    <property type="match status" value="1"/>
</dbReference>
<gene>
    <name evidence="9" type="ORF">ALAG00032_LOCUS727</name>
    <name evidence="10" type="ORF">ALAG00032_LOCUS728</name>
</gene>
<keyword evidence="2" id="KW-0378">Hydrolase</keyword>
<feature type="domain" description="PH" evidence="7">
    <location>
        <begin position="1051"/>
        <end position="1157"/>
    </location>
</feature>
<feature type="coiled-coil region" evidence="5">
    <location>
        <begin position="554"/>
        <end position="869"/>
    </location>
</feature>
<dbReference type="PROSITE" id="PS50003">
    <property type="entry name" value="PH_DOMAIN"/>
    <property type="match status" value="1"/>
</dbReference>
<dbReference type="InterPro" id="IPR001849">
    <property type="entry name" value="PH_domain"/>
</dbReference>
<feature type="coiled-coil region" evidence="5">
    <location>
        <begin position="1026"/>
        <end position="1060"/>
    </location>
</feature>